<protein>
    <recommendedName>
        <fullName evidence="4">CoA transferase</fullName>
    </recommendedName>
</protein>
<dbReference type="InterPro" id="IPR003673">
    <property type="entry name" value="CoA-Trfase_fam_III"/>
</dbReference>
<dbReference type="SUPFAM" id="SSF89796">
    <property type="entry name" value="CoA-transferase family III (CaiB/BaiF)"/>
    <property type="match status" value="1"/>
</dbReference>
<gene>
    <name evidence="2" type="ORF">GXW71_08550</name>
</gene>
<dbReference type="PANTHER" id="PTHR48207">
    <property type="entry name" value="SUCCINATE--HYDROXYMETHYLGLUTARATE COA-TRANSFERASE"/>
    <property type="match status" value="1"/>
</dbReference>
<evidence type="ECO:0000313" key="3">
    <source>
        <dbReference type="Proteomes" id="UP001196870"/>
    </source>
</evidence>
<dbReference type="Proteomes" id="UP001196870">
    <property type="component" value="Unassembled WGS sequence"/>
</dbReference>
<dbReference type="EMBL" id="JAAGBB010000008">
    <property type="protein sequence ID" value="MBR0664402.1"/>
    <property type="molecule type" value="Genomic_DNA"/>
</dbReference>
<proteinExistence type="predicted"/>
<reference evidence="3" key="1">
    <citation type="journal article" date="2021" name="Syst. Appl. Microbiol.">
        <title>Roseomonas hellenica sp. nov., isolated from roots of wild-growing Alkanna tinctoria.</title>
        <authorList>
            <person name="Rat A."/>
            <person name="Naranjo H.D."/>
            <person name="Lebbe L."/>
            <person name="Cnockaert M."/>
            <person name="Krigas N."/>
            <person name="Grigoriadou K."/>
            <person name="Maloupa E."/>
            <person name="Willems A."/>
        </authorList>
    </citation>
    <scope>NUCLEOTIDE SEQUENCE [LARGE SCALE GENOMIC DNA]</scope>
    <source>
        <strain evidence="3">LMG 31523</strain>
    </source>
</reference>
<sequence length="380" mass="41214">MTEGFRPYAGIRILDMTHELGRYATRLFADLGAEVLRVEPPGGLPDRERDTAAVPGGAEAFAFYNASKKSIVLDLSGNAGRAALADLARDAQVVVLERGGPIGADDIAWLRGLNPASVITYISPYGLGGPLADAPASDLTLQAAGGIAWMTGRGGEPPLRLPGQQAAMVVSVYAAVATAVSLLDAEARGRGHILDVSAQEAIAHSLQNAIQVWDLERRISHRAGEGTRDASENIYECRDGHVFLASPPTTGVSWKSLVAWMRECGHPSAEAFADEKWLDRKYRSRPEARAEFQPLFEAFTRGFTKQELVENALKRRIVMSQVSRVRDVLDDRQLAHRDYFVRMGEGGARFPGAPYKLSEPVWRVAPAPALGEHNALLARP</sequence>
<keyword evidence="3" id="KW-1185">Reference proteome</keyword>
<keyword evidence="1" id="KW-0808">Transferase</keyword>
<dbReference type="Gene3D" id="3.30.1540.10">
    <property type="entry name" value="formyl-coa transferase, domain 3"/>
    <property type="match status" value="1"/>
</dbReference>
<dbReference type="Pfam" id="PF02515">
    <property type="entry name" value="CoA_transf_3"/>
    <property type="match status" value="1"/>
</dbReference>
<dbReference type="InterPro" id="IPR044855">
    <property type="entry name" value="CoA-Trfase_III_dom3_sf"/>
</dbReference>
<dbReference type="PANTHER" id="PTHR48207:SF3">
    <property type="entry name" value="SUCCINATE--HYDROXYMETHYLGLUTARATE COA-TRANSFERASE"/>
    <property type="match status" value="1"/>
</dbReference>
<dbReference type="InterPro" id="IPR050483">
    <property type="entry name" value="CoA-transferase_III_domain"/>
</dbReference>
<accession>A0ABS5EVT1</accession>
<comment type="caution">
    <text evidence="2">The sequence shown here is derived from an EMBL/GenBank/DDBJ whole genome shotgun (WGS) entry which is preliminary data.</text>
</comment>
<dbReference type="RefSeq" id="WP_211852051.1">
    <property type="nucleotide sequence ID" value="NZ_JAAGBB010000008.1"/>
</dbReference>
<evidence type="ECO:0008006" key="4">
    <source>
        <dbReference type="Google" id="ProtNLM"/>
    </source>
</evidence>
<dbReference type="Gene3D" id="3.40.50.10540">
    <property type="entry name" value="Crotonobetainyl-coa:carnitine coa-transferase, domain 1"/>
    <property type="match status" value="1"/>
</dbReference>
<dbReference type="InterPro" id="IPR023606">
    <property type="entry name" value="CoA-Trfase_III_dom_1_sf"/>
</dbReference>
<evidence type="ECO:0000256" key="1">
    <source>
        <dbReference type="ARBA" id="ARBA00022679"/>
    </source>
</evidence>
<organism evidence="2 3">
    <name type="scientific">Plastoroseomonas hellenica</name>
    <dbReference type="NCBI Taxonomy" id="2687306"/>
    <lineage>
        <taxon>Bacteria</taxon>
        <taxon>Pseudomonadati</taxon>
        <taxon>Pseudomonadota</taxon>
        <taxon>Alphaproteobacteria</taxon>
        <taxon>Acetobacterales</taxon>
        <taxon>Acetobacteraceae</taxon>
        <taxon>Plastoroseomonas</taxon>
    </lineage>
</organism>
<name>A0ABS5EVT1_9PROT</name>
<evidence type="ECO:0000313" key="2">
    <source>
        <dbReference type="EMBL" id="MBR0664402.1"/>
    </source>
</evidence>